<organism evidence="1 2">
    <name type="scientific">Canavalia gladiata</name>
    <name type="common">Sword bean</name>
    <name type="synonym">Dolichos gladiatus</name>
    <dbReference type="NCBI Taxonomy" id="3824"/>
    <lineage>
        <taxon>Eukaryota</taxon>
        <taxon>Viridiplantae</taxon>
        <taxon>Streptophyta</taxon>
        <taxon>Embryophyta</taxon>
        <taxon>Tracheophyta</taxon>
        <taxon>Spermatophyta</taxon>
        <taxon>Magnoliopsida</taxon>
        <taxon>eudicotyledons</taxon>
        <taxon>Gunneridae</taxon>
        <taxon>Pentapetalae</taxon>
        <taxon>rosids</taxon>
        <taxon>fabids</taxon>
        <taxon>Fabales</taxon>
        <taxon>Fabaceae</taxon>
        <taxon>Papilionoideae</taxon>
        <taxon>50 kb inversion clade</taxon>
        <taxon>NPAAA clade</taxon>
        <taxon>indigoferoid/millettioid clade</taxon>
        <taxon>Phaseoleae</taxon>
        <taxon>Canavalia</taxon>
    </lineage>
</organism>
<gene>
    <name evidence="1" type="ORF">VNO77_02448</name>
</gene>
<reference evidence="1 2" key="1">
    <citation type="submission" date="2024-01" db="EMBL/GenBank/DDBJ databases">
        <title>The genomes of 5 underutilized Papilionoideae crops provide insights into root nodulation and disease resistanc.</title>
        <authorList>
            <person name="Jiang F."/>
        </authorList>
    </citation>
    <scope>NUCLEOTIDE SEQUENCE [LARGE SCALE GENOMIC DNA]</scope>
    <source>
        <strain evidence="1">LVBAO_FW01</strain>
        <tissue evidence="1">Leaves</tissue>
    </source>
</reference>
<dbReference type="Proteomes" id="UP001367508">
    <property type="component" value="Unassembled WGS sequence"/>
</dbReference>
<comment type="caution">
    <text evidence="1">The sequence shown here is derived from an EMBL/GenBank/DDBJ whole genome shotgun (WGS) entry which is preliminary data.</text>
</comment>
<proteinExistence type="predicted"/>
<evidence type="ECO:0000313" key="2">
    <source>
        <dbReference type="Proteomes" id="UP001367508"/>
    </source>
</evidence>
<name>A0AAN9R791_CANGL</name>
<accession>A0AAN9R791</accession>
<keyword evidence="2" id="KW-1185">Reference proteome</keyword>
<sequence length="149" mass="16060">MLGFSPPLLGVAESEEELRPGPGWSYSRQGTAADEGIAASTEDAEGRDGWLAGSSREEISGFGLTTNLQAASLRYSNGWEALLSPCSIWFLWVRLGDVHKVRVPPQSYPGATSAAIFDIFRDVVACLIKSPVYPALYGYLKDHSTLHAG</sequence>
<evidence type="ECO:0000313" key="1">
    <source>
        <dbReference type="EMBL" id="KAK7360454.1"/>
    </source>
</evidence>
<dbReference type="EMBL" id="JAYMYQ010000001">
    <property type="protein sequence ID" value="KAK7360454.1"/>
    <property type="molecule type" value="Genomic_DNA"/>
</dbReference>
<dbReference type="AlphaFoldDB" id="A0AAN9R791"/>
<protein>
    <submittedName>
        <fullName evidence="1">Uncharacterized protein</fullName>
    </submittedName>
</protein>